<evidence type="ECO:0008006" key="3">
    <source>
        <dbReference type="Google" id="ProtNLM"/>
    </source>
</evidence>
<dbReference type="AlphaFoldDB" id="A0A7K3NM06"/>
<protein>
    <recommendedName>
        <fullName evidence="3">STAS/SEC14 domain-containing protein</fullName>
    </recommendedName>
</protein>
<reference evidence="1 2" key="1">
    <citation type="submission" date="2020-02" db="EMBL/GenBank/DDBJ databases">
        <title>Comparative genomics of sulfur disproportionating microorganisms.</title>
        <authorList>
            <person name="Ward L.M."/>
            <person name="Bertran E."/>
            <person name="Johnston D.T."/>
        </authorList>
    </citation>
    <scope>NUCLEOTIDE SEQUENCE [LARGE SCALE GENOMIC DNA]</scope>
    <source>
        <strain evidence="1 2">DSM 3696</strain>
    </source>
</reference>
<evidence type="ECO:0000313" key="1">
    <source>
        <dbReference type="EMBL" id="NDY57137.1"/>
    </source>
</evidence>
<gene>
    <name evidence="1" type="ORF">G3N56_10330</name>
</gene>
<proteinExistence type="predicted"/>
<dbReference type="Proteomes" id="UP000469724">
    <property type="component" value="Unassembled WGS sequence"/>
</dbReference>
<organism evidence="1 2">
    <name type="scientific">Desulfolutivibrio sulfodismutans</name>
    <dbReference type="NCBI Taxonomy" id="63561"/>
    <lineage>
        <taxon>Bacteria</taxon>
        <taxon>Pseudomonadati</taxon>
        <taxon>Thermodesulfobacteriota</taxon>
        <taxon>Desulfovibrionia</taxon>
        <taxon>Desulfovibrionales</taxon>
        <taxon>Desulfovibrionaceae</taxon>
        <taxon>Desulfolutivibrio</taxon>
    </lineage>
</organism>
<comment type="caution">
    <text evidence="1">The sequence shown here is derived from an EMBL/GenBank/DDBJ whole genome shotgun (WGS) entry which is preliminary data.</text>
</comment>
<dbReference type="RefSeq" id="WP_163302179.1">
    <property type="nucleotide sequence ID" value="NZ_JAAGRQ010000037.1"/>
</dbReference>
<accession>A0A7K3NM06</accession>
<evidence type="ECO:0000313" key="2">
    <source>
        <dbReference type="Proteomes" id="UP000469724"/>
    </source>
</evidence>
<sequence>MPYKISWKTRGVIWAFHGTITGQDGISATQAIYGDPRFDGLQYGIIDLSRAKKFNLSAEEVEIAAALDEAATLINPRLVLAIVTDEEEALTFAELYKSAMSETTWKVEIFPSVEHAKDWISRSCEKQKYIHTPLY</sequence>
<dbReference type="EMBL" id="JAAGRQ010000037">
    <property type="protein sequence ID" value="NDY57137.1"/>
    <property type="molecule type" value="Genomic_DNA"/>
</dbReference>
<name>A0A7K3NM06_9BACT</name>
<keyword evidence="2" id="KW-1185">Reference proteome</keyword>